<protein>
    <submittedName>
        <fullName evidence="1">Cyd operon protein YbgE</fullName>
    </submittedName>
</protein>
<name>A0A653BBK9_ECTOL</name>
<dbReference type="AlphaFoldDB" id="A0A653BBK9"/>
<dbReference type="OrthoDB" id="5298003at2"/>
<gene>
    <name evidence="1" type="ORF">POT9AD_4817</name>
</gene>
<accession>A0A653BBK9</accession>
<evidence type="ECO:0000313" key="1">
    <source>
        <dbReference type="EMBL" id="VDN65792.1"/>
    </source>
</evidence>
<dbReference type="EMBL" id="LR130779">
    <property type="protein sequence ID" value="VDN65792.1"/>
    <property type="molecule type" value="Genomic_DNA"/>
</dbReference>
<organism evidence="1">
    <name type="scientific">Ectopseudomonas oleovorans</name>
    <name type="common">Pseudomonas oleovorans</name>
    <dbReference type="NCBI Taxonomy" id="301"/>
    <lineage>
        <taxon>Bacteria</taxon>
        <taxon>Pseudomonadati</taxon>
        <taxon>Pseudomonadota</taxon>
        <taxon>Gammaproteobacteria</taxon>
        <taxon>Pseudomonadales</taxon>
        <taxon>Pseudomonadaceae</taxon>
        <taxon>Ectopseudomonas</taxon>
    </lineage>
</organism>
<dbReference type="InterPro" id="IPR011846">
    <property type="entry name" value="Cyd_oper_YbgE"/>
</dbReference>
<dbReference type="Pfam" id="PF09600">
    <property type="entry name" value="Cyd_oper_YbgE"/>
    <property type="match status" value="1"/>
</dbReference>
<reference evidence="1" key="1">
    <citation type="submission" date="2018-11" db="EMBL/GenBank/DDBJ databases">
        <authorList>
            <consortium name="Genoscope - CEA"/>
            <person name="William W."/>
        </authorList>
    </citation>
    <scope>NUCLEOTIDE SEQUENCE [LARGE SCALE GENOMIC DNA]</scope>
    <source>
        <strain evidence="1">T9AD</strain>
    </source>
</reference>
<proteinExistence type="predicted"/>
<sequence length="96" mass="10437">MSELALSERAPLRALSWLLAVPMALVLLIHPGAMLDSQGGYSHSLLMLVMWGVSCAFIHGVGFTPRLRLWRTLFSPWLGWGLCGLGYALLGLAQAT</sequence>